<dbReference type="AlphaFoldDB" id="A0A7I8L774"/>
<evidence type="ECO:0000259" key="11">
    <source>
        <dbReference type="Pfam" id="PF01490"/>
    </source>
</evidence>
<dbReference type="InterPro" id="IPR013057">
    <property type="entry name" value="AA_transpt_TM"/>
</dbReference>
<accession>A0A7I8L774</accession>
<evidence type="ECO:0000256" key="7">
    <source>
        <dbReference type="ARBA" id="ARBA00022989"/>
    </source>
</evidence>
<feature type="domain" description="Amino acid transporter transmembrane" evidence="11">
    <location>
        <begin position="18"/>
        <end position="449"/>
    </location>
</feature>
<comment type="subcellular location">
    <subcellularLocation>
        <location evidence="1">Cell membrane</location>
    </subcellularLocation>
</comment>
<keyword evidence="2" id="KW-0813">Transport</keyword>
<feature type="transmembrane region" description="Helical" evidence="10">
    <location>
        <begin position="151"/>
        <end position="168"/>
    </location>
</feature>
<feature type="transmembrane region" description="Helical" evidence="10">
    <location>
        <begin position="368"/>
        <end position="388"/>
    </location>
</feature>
<feature type="transmembrane region" description="Helical" evidence="10">
    <location>
        <begin position="174"/>
        <end position="196"/>
    </location>
</feature>
<feature type="transmembrane region" description="Helical" evidence="10">
    <location>
        <begin position="426"/>
        <end position="448"/>
    </location>
</feature>
<dbReference type="EMBL" id="LR746274">
    <property type="protein sequence ID" value="CAA7405124.1"/>
    <property type="molecule type" value="Genomic_DNA"/>
</dbReference>
<keyword evidence="7 10" id="KW-1133">Transmembrane helix</keyword>
<dbReference type="PANTHER" id="PTHR48017">
    <property type="entry name" value="OS05G0424000 PROTEIN-RELATED"/>
    <property type="match status" value="1"/>
</dbReference>
<feature type="transmembrane region" description="Helical" evidence="10">
    <location>
        <begin position="49"/>
        <end position="71"/>
    </location>
</feature>
<name>A0A7I8L774_SPIIN</name>
<evidence type="ECO:0000256" key="9">
    <source>
        <dbReference type="ARBA" id="ARBA00061463"/>
    </source>
</evidence>
<evidence type="ECO:0000256" key="10">
    <source>
        <dbReference type="SAM" id="Phobius"/>
    </source>
</evidence>
<keyword evidence="3" id="KW-1003">Cell membrane</keyword>
<proteinExistence type="inferred from homology"/>
<feature type="transmembrane region" description="Helical" evidence="10">
    <location>
        <begin position="112"/>
        <end position="130"/>
    </location>
</feature>
<keyword evidence="8 10" id="KW-0472">Membrane</keyword>
<keyword evidence="5" id="KW-0769">Symport</keyword>
<organism evidence="12 13">
    <name type="scientific">Spirodela intermedia</name>
    <name type="common">Intermediate duckweed</name>
    <dbReference type="NCBI Taxonomy" id="51605"/>
    <lineage>
        <taxon>Eukaryota</taxon>
        <taxon>Viridiplantae</taxon>
        <taxon>Streptophyta</taxon>
        <taxon>Embryophyta</taxon>
        <taxon>Tracheophyta</taxon>
        <taxon>Spermatophyta</taxon>
        <taxon>Magnoliopsida</taxon>
        <taxon>Liliopsida</taxon>
        <taxon>Araceae</taxon>
        <taxon>Lemnoideae</taxon>
        <taxon>Spirodela</taxon>
    </lineage>
</organism>
<reference evidence="12" key="1">
    <citation type="submission" date="2020-02" db="EMBL/GenBank/DDBJ databases">
        <authorList>
            <person name="Scholz U."/>
            <person name="Mascher M."/>
            <person name="Fiebig A."/>
        </authorList>
    </citation>
    <scope>NUCLEOTIDE SEQUENCE</scope>
</reference>
<keyword evidence="6" id="KW-0029">Amino-acid transport</keyword>
<evidence type="ECO:0000256" key="8">
    <source>
        <dbReference type="ARBA" id="ARBA00023136"/>
    </source>
</evidence>
<evidence type="ECO:0000256" key="4">
    <source>
        <dbReference type="ARBA" id="ARBA00022692"/>
    </source>
</evidence>
<protein>
    <recommendedName>
        <fullName evidence="11">Amino acid transporter transmembrane domain-containing protein</fullName>
    </recommendedName>
</protein>
<evidence type="ECO:0000256" key="6">
    <source>
        <dbReference type="ARBA" id="ARBA00022970"/>
    </source>
</evidence>
<dbReference type="GO" id="GO:0015293">
    <property type="term" value="F:symporter activity"/>
    <property type="evidence" value="ECO:0007669"/>
    <property type="project" value="UniProtKB-KW"/>
</dbReference>
<dbReference type="GO" id="GO:0006865">
    <property type="term" value="P:amino acid transport"/>
    <property type="evidence" value="ECO:0007669"/>
    <property type="project" value="UniProtKB-KW"/>
</dbReference>
<evidence type="ECO:0000313" key="12">
    <source>
        <dbReference type="EMBL" id="CAA7405124.1"/>
    </source>
</evidence>
<sequence>MGKAVVITGDVEDDHERQGTVWTGTAHVLAAVIGSGVLALAWSVAQLGWLLGPAVLLGFAMVTVYTSTLLADCYRFPSPDSGHRNLTYMDAVRSYLGPREVFLCGVAQYANLWGTMVGYTITATASMMAVKRANCFHREGHSAGCRVSGNTFMLVFGVMEVALSQFPSLENITWVSVVAAAMSFAYSLIGLCLCAARWVSHGEVRGTLGGATAASSTAKTWNAFQALGNIAFAYTFAEVLIEIQDTLKSPPPENKTMRKVSMYGIGLTAVFYLSVGCMGYAAFGDSAPGNILTGFGFYEPYWLVDIANLCIVLHLAGAYQVFAQPIFAAVEKSVAARWPEAKFVSTVYKVRLPFSTGGRTLSFAAPKVALRTAMVVLTTVVAALVPFFNSVLGLLGASSFWPLSVYFPVTMHIVQAKVRPWTVKWVLLQGLSLVCLLVSLFASVGSVADIVGSLKQSAPFKVQY</sequence>
<evidence type="ECO:0000256" key="3">
    <source>
        <dbReference type="ARBA" id="ARBA00022475"/>
    </source>
</evidence>
<feature type="transmembrane region" description="Helical" evidence="10">
    <location>
        <begin position="260"/>
        <end position="281"/>
    </location>
</feature>
<dbReference type="GO" id="GO:0005886">
    <property type="term" value="C:plasma membrane"/>
    <property type="evidence" value="ECO:0007669"/>
    <property type="project" value="UniProtKB-SubCell"/>
</dbReference>
<dbReference type="Proteomes" id="UP000663760">
    <property type="component" value="Chromosome 11"/>
</dbReference>
<evidence type="ECO:0000256" key="1">
    <source>
        <dbReference type="ARBA" id="ARBA00004236"/>
    </source>
</evidence>
<dbReference type="Pfam" id="PF01490">
    <property type="entry name" value="Aa_trans"/>
    <property type="match status" value="1"/>
</dbReference>
<comment type="similarity">
    <text evidence="9">Belongs to the amino acid/polyamine transporter 2 family. Amino acid/auxin permease (AAAP) (TC 2.A.18.2) subfamily.</text>
</comment>
<gene>
    <name evidence="12" type="ORF">SI8410_11015802</name>
</gene>
<feature type="transmembrane region" description="Helical" evidence="10">
    <location>
        <begin position="20"/>
        <end position="42"/>
    </location>
</feature>
<feature type="transmembrane region" description="Helical" evidence="10">
    <location>
        <begin position="301"/>
        <end position="322"/>
    </location>
</feature>
<keyword evidence="13" id="KW-1185">Reference proteome</keyword>
<evidence type="ECO:0000313" key="13">
    <source>
        <dbReference type="Proteomes" id="UP000663760"/>
    </source>
</evidence>
<dbReference type="FunFam" id="1.20.1740.10:FF:000055">
    <property type="entry name" value="Amino acid permease 6"/>
    <property type="match status" value="1"/>
</dbReference>
<dbReference type="OrthoDB" id="40134at2759"/>
<evidence type="ECO:0000256" key="5">
    <source>
        <dbReference type="ARBA" id="ARBA00022847"/>
    </source>
</evidence>
<evidence type="ECO:0000256" key="2">
    <source>
        <dbReference type="ARBA" id="ARBA00022448"/>
    </source>
</evidence>
<keyword evidence="4 10" id="KW-0812">Transmembrane</keyword>